<evidence type="ECO:0000313" key="2">
    <source>
        <dbReference type="Proteomes" id="UP000814033"/>
    </source>
</evidence>
<name>A0ACB8RE74_9AGAM</name>
<keyword evidence="2" id="KW-1185">Reference proteome</keyword>
<evidence type="ECO:0000313" key="1">
    <source>
        <dbReference type="EMBL" id="KAI0042388.1"/>
    </source>
</evidence>
<sequence length="212" mass="22848">MFDLSTSDAFDSDPWADDGHLQAVQDSEWNKLSDNFTNAGYREGITAGKEGALQEGFDAGFSLVGVPLGRELGLLRGLASALLSHLDSQPRATSPPAESSLSLERQIEEARAIVTALAPVRLADIAPRDVEAEQHAKEHLAADADDDAMDDNEELAEKRRTEQLEDMMRSLDGAGSGRPAEQRIGVEGVRELKVRLEVLCAAIGLNVGPNWS</sequence>
<dbReference type="Proteomes" id="UP000814033">
    <property type="component" value="Unassembled WGS sequence"/>
</dbReference>
<comment type="caution">
    <text evidence="1">The sequence shown here is derived from an EMBL/GenBank/DDBJ whole genome shotgun (WGS) entry which is preliminary data.</text>
</comment>
<protein>
    <submittedName>
        <fullName evidence="1">Uncharacterized protein</fullName>
    </submittedName>
</protein>
<reference evidence="1" key="1">
    <citation type="submission" date="2021-02" db="EMBL/GenBank/DDBJ databases">
        <authorList>
            <consortium name="DOE Joint Genome Institute"/>
            <person name="Ahrendt S."/>
            <person name="Looney B.P."/>
            <person name="Miyauchi S."/>
            <person name="Morin E."/>
            <person name="Drula E."/>
            <person name="Courty P.E."/>
            <person name="Chicoki N."/>
            <person name="Fauchery L."/>
            <person name="Kohler A."/>
            <person name="Kuo A."/>
            <person name="Labutti K."/>
            <person name="Pangilinan J."/>
            <person name="Lipzen A."/>
            <person name="Riley R."/>
            <person name="Andreopoulos W."/>
            <person name="He G."/>
            <person name="Johnson J."/>
            <person name="Barry K.W."/>
            <person name="Grigoriev I.V."/>
            <person name="Nagy L."/>
            <person name="Hibbett D."/>
            <person name="Henrissat B."/>
            <person name="Matheny P.B."/>
            <person name="Labbe J."/>
            <person name="Martin F."/>
        </authorList>
    </citation>
    <scope>NUCLEOTIDE SEQUENCE</scope>
    <source>
        <strain evidence="1">FP105234-sp</strain>
    </source>
</reference>
<organism evidence="1 2">
    <name type="scientific">Auriscalpium vulgare</name>
    <dbReference type="NCBI Taxonomy" id="40419"/>
    <lineage>
        <taxon>Eukaryota</taxon>
        <taxon>Fungi</taxon>
        <taxon>Dikarya</taxon>
        <taxon>Basidiomycota</taxon>
        <taxon>Agaricomycotina</taxon>
        <taxon>Agaricomycetes</taxon>
        <taxon>Russulales</taxon>
        <taxon>Auriscalpiaceae</taxon>
        <taxon>Auriscalpium</taxon>
    </lineage>
</organism>
<gene>
    <name evidence="1" type="ORF">FA95DRAFT_1575764</name>
</gene>
<proteinExistence type="predicted"/>
<dbReference type="EMBL" id="MU276068">
    <property type="protein sequence ID" value="KAI0042388.1"/>
    <property type="molecule type" value="Genomic_DNA"/>
</dbReference>
<accession>A0ACB8RE74</accession>
<reference evidence="1" key="2">
    <citation type="journal article" date="2022" name="New Phytol.">
        <title>Evolutionary transition to the ectomycorrhizal habit in the genomes of a hyperdiverse lineage of mushroom-forming fungi.</title>
        <authorList>
            <person name="Looney B."/>
            <person name="Miyauchi S."/>
            <person name="Morin E."/>
            <person name="Drula E."/>
            <person name="Courty P.E."/>
            <person name="Kohler A."/>
            <person name="Kuo A."/>
            <person name="LaButti K."/>
            <person name="Pangilinan J."/>
            <person name="Lipzen A."/>
            <person name="Riley R."/>
            <person name="Andreopoulos W."/>
            <person name="He G."/>
            <person name="Johnson J."/>
            <person name="Nolan M."/>
            <person name="Tritt A."/>
            <person name="Barry K.W."/>
            <person name="Grigoriev I.V."/>
            <person name="Nagy L.G."/>
            <person name="Hibbett D."/>
            <person name="Henrissat B."/>
            <person name="Matheny P.B."/>
            <person name="Labbe J."/>
            <person name="Martin F.M."/>
        </authorList>
    </citation>
    <scope>NUCLEOTIDE SEQUENCE</scope>
    <source>
        <strain evidence="1">FP105234-sp</strain>
    </source>
</reference>